<evidence type="ECO:0000313" key="1">
    <source>
        <dbReference type="EMBL" id="GAG20595.1"/>
    </source>
</evidence>
<accession>X0VQV5</accession>
<comment type="caution">
    <text evidence="1">The sequence shown here is derived from an EMBL/GenBank/DDBJ whole genome shotgun (WGS) entry which is preliminary data.</text>
</comment>
<reference evidence="1" key="1">
    <citation type="journal article" date="2014" name="Front. Microbiol.">
        <title>High frequency of phylogenetically diverse reductive dehalogenase-homologous genes in deep subseafloor sedimentary metagenomes.</title>
        <authorList>
            <person name="Kawai M."/>
            <person name="Futagami T."/>
            <person name="Toyoda A."/>
            <person name="Takaki Y."/>
            <person name="Nishi S."/>
            <person name="Hori S."/>
            <person name="Arai W."/>
            <person name="Tsubouchi T."/>
            <person name="Morono Y."/>
            <person name="Uchiyama I."/>
            <person name="Ito T."/>
            <person name="Fujiyama A."/>
            <person name="Inagaki F."/>
            <person name="Takami H."/>
        </authorList>
    </citation>
    <scope>NUCLEOTIDE SEQUENCE</scope>
    <source>
        <strain evidence="1">Expedition CK06-06</strain>
    </source>
</reference>
<sequence length="51" mass="5933">MVEREYKRNCDTCQKVRVCKPYRFKLENGEEDIAFLCKKCASNNDSGKVGK</sequence>
<dbReference type="EMBL" id="BARS01030333">
    <property type="protein sequence ID" value="GAG20595.1"/>
    <property type="molecule type" value="Genomic_DNA"/>
</dbReference>
<dbReference type="AlphaFoldDB" id="X0VQV5"/>
<gene>
    <name evidence="1" type="ORF">S01H1_47314</name>
</gene>
<proteinExistence type="predicted"/>
<protein>
    <submittedName>
        <fullName evidence="1">Uncharacterized protein</fullName>
    </submittedName>
</protein>
<organism evidence="1">
    <name type="scientific">marine sediment metagenome</name>
    <dbReference type="NCBI Taxonomy" id="412755"/>
    <lineage>
        <taxon>unclassified sequences</taxon>
        <taxon>metagenomes</taxon>
        <taxon>ecological metagenomes</taxon>
    </lineage>
</organism>
<name>X0VQV5_9ZZZZ</name>